<dbReference type="RefSeq" id="WP_191155142.1">
    <property type="nucleotide sequence ID" value="NZ_JACXAI010000002.1"/>
</dbReference>
<evidence type="ECO:0008006" key="3">
    <source>
        <dbReference type="Google" id="ProtNLM"/>
    </source>
</evidence>
<accession>A0A926NCZ5</accession>
<evidence type="ECO:0000313" key="2">
    <source>
        <dbReference type="Proteomes" id="UP000626844"/>
    </source>
</evidence>
<sequence length="224" mass="25566">MDTEQLTNLTEMYESFFKFNKYEGIEQSNSAVGAKFGSLPVLLSMPHSVVHYRNGNRKEADDYTGAIGLLMNDLTDCYCIYSKKTTEEDPNYVNGGRYKKCLEEVIVKNNILFMIDLHGASSGRTFDIDLGTMNGKSADFKHIEMMKQVFSKYHILDVRENDTFPALHPGTVTSFVSTKLNIPCVQMEIHAKYRTPLENLTQFMKLLDSLKEIVMTLSKESREQ</sequence>
<evidence type="ECO:0000313" key="1">
    <source>
        <dbReference type="EMBL" id="MBD1378941.1"/>
    </source>
</evidence>
<reference evidence="1" key="1">
    <citation type="submission" date="2020-09" db="EMBL/GenBank/DDBJ databases">
        <title>A novel bacterium of genus Bacillus, isolated from South China Sea.</title>
        <authorList>
            <person name="Huang H."/>
            <person name="Mo K."/>
            <person name="Hu Y."/>
        </authorList>
    </citation>
    <scope>NUCLEOTIDE SEQUENCE</scope>
    <source>
        <strain evidence="1">IB182487</strain>
    </source>
</reference>
<comment type="caution">
    <text evidence="1">The sequence shown here is derived from an EMBL/GenBank/DDBJ whole genome shotgun (WGS) entry which is preliminary data.</text>
</comment>
<name>A0A926NCZ5_9BACI</name>
<keyword evidence="2" id="KW-1185">Reference proteome</keyword>
<gene>
    <name evidence="1" type="ORF">IC621_01745</name>
</gene>
<dbReference type="Proteomes" id="UP000626844">
    <property type="component" value="Unassembled WGS sequence"/>
</dbReference>
<dbReference type="AlphaFoldDB" id="A0A926NCZ5"/>
<dbReference type="EMBL" id="JACXAI010000002">
    <property type="protein sequence ID" value="MBD1378941.1"/>
    <property type="molecule type" value="Genomic_DNA"/>
</dbReference>
<proteinExistence type="predicted"/>
<protein>
    <recommendedName>
        <fullName evidence="3">N-formylglutamate amidohydrolase</fullName>
    </recommendedName>
</protein>
<organism evidence="1 2">
    <name type="scientific">Metabacillus arenae</name>
    <dbReference type="NCBI Taxonomy" id="2771434"/>
    <lineage>
        <taxon>Bacteria</taxon>
        <taxon>Bacillati</taxon>
        <taxon>Bacillota</taxon>
        <taxon>Bacilli</taxon>
        <taxon>Bacillales</taxon>
        <taxon>Bacillaceae</taxon>
        <taxon>Metabacillus</taxon>
    </lineage>
</organism>
<dbReference type="Gene3D" id="3.40.630.40">
    <property type="entry name" value="Zn-dependent exopeptidases"/>
    <property type="match status" value="1"/>
</dbReference>